<protein>
    <recommendedName>
        <fullName evidence="7">WYL domain-containing protein</fullName>
    </recommendedName>
</protein>
<dbReference type="Proteomes" id="UP000187085">
    <property type="component" value="Unassembled WGS sequence"/>
</dbReference>
<comment type="caution">
    <text evidence="5">The sequence shown here is derived from an EMBL/GenBank/DDBJ whole genome shotgun (WGS) entry which is preliminary data.</text>
</comment>
<dbReference type="AlphaFoldDB" id="A0A1R1LFG8"/>
<accession>A0A1R1LFG8</accession>
<name>A0A1R1LFG8_9MICC</name>
<dbReference type="Pfam" id="PF13280">
    <property type="entry name" value="WYL"/>
    <property type="match status" value="2"/>
</dbReference>
<dbReference type="EMBL" id="MRDE01000022">
    <property type="protein sequence ID" value="OMH26288.1"/>
    <property type="molecule type" value="Genomic_DNA"/>
</dbReference>
<evidence type="ECO:0000313" key="6">
    <source>
        <dbReference type="Proteomes" id="UP000187085"/>
    </source>
</evidence>
<dbReference type="OrthoDB" id="3268930at2"/>
<evidence type="ECO:0000313" key="5">
    <source>
        <dbReference type="EMBL" id="OMH26288.1"/>
    </source>
</evidence>
<dbReference type="PANTHER" id="PTHR34580">
    <property type="match status" value="1"/>
</dbReference>
<dbReference type="Pfam" id="PF19187">
    <property type="entry name" value="HTH_PafC"/>
    <property type="match status" value="1"/>
</dbReference>
<feature type="domain" description="PafC HTH" evidence="3">
    <location>
        <begin position="351"/>
        <end position="464"/>
    </location>
</feature>
<evidence type="ECO:0000256" key="1">
    <source>
        <dbReference type="SAM" id="MobiDB-lite"/>
    </source>
</evidence>
<sequence length="680" mass="74608">MAPKRTERLLNLLIALLERRQGYSREELRRVIPAYAAAGDEAFERMFERDKADLRDLGLPLESFSDDSYFDADLHTVRYRIHPDRYRLPPVRFSTDESAVLNLASRMWQQASLSSAAGRAMRKLSARGVDPARDVLLGVEPRIRATEPAFGPLLDAILARRPVSFGYQRPEAAAPQTRHLQPWGIGNRFGHWYVVGHDEDRDAERTFRLSRMTTPVITRPGSYTVPDRFTVAGALAALVQRAPTETATVVARPGTALSLRPPAGAGTSPPPGPDPADPDWERFTVPCSDVEILAEELAGHGPHVRVLHPPTLRDAVVRRLRAARVLADRAPVPTVDLATPARPHTQRTSRDDLTRLLDLVPYLMEHPGADLPATARLFDITPAQLVKDLELLFVCGLPGYGPDQLIDASWEEGAIYIGNADELSEPVRLTVDEAGALIVGLQALAAVPGIGQRPAVEAALAKIASAASDAIDLTASLHADVAAGDGAGLLATLQRDVREGRRIVLDYLVPHRDEVTRRSVDPWRLFSANDQWYLQGWCYRSGDVRNFRLDRIRAVAPDGEALVDRQRIIEHDRTDPDIELFTRSDDDVEVTVLLSPRGRWVADHFDAERVAEAGSVTNGSVWNGWLVARLRVGTTAWLPGLVTRAGGDIRVLGPDDVAASCSAWIDDALAVNAEAHPDAV</sequence>
<dbReference type="InterPro" id="IPR051534">
    <property type="entry name" value="CBASS_pafABC_assoc_protein"/>
</dbReference>
<proteinExistence type="predicted"/>
<feature type="domain" description="WCX" evidence="4">
    <location>
        <begin position="587"/>
        <end position="659"/>
    </location>
</feature>
<reference evidence="5 6" key="1">
    <citation type="submission" date="2016-12" db="EMBL/GenBank/DDBJ databases">
        <title>Draft genome of Tersicoccus phoenicis 1P05MA.</title>
        <authorList>
            <person name="Nakajima Y."/>
            <person name="Yoshizawa S."/>
            <person name="Nakamura K."/>
            <person name="Ogura Y."/>
            <person name="Hayashi T."/>
            <person name="Kogure K."/>
        </authorList>
    </citation>
    <scope>NUCLEOTIDE SEQUENCE [LARGE SCALE GENOMIC DNA]</scope>
    <source>
        <strain evidence="5 6">1p05MA</strain>
    </source>
</reference>
<dbReference type="Pfam" id="PF25583">
    <property type="entry name" value="WCX"/>
    <property type="match status" value="2"/>
</dbReference>
<keyword evidence="6" id="KW-1185">Reference proteome</keyword>
<dbReference type="InterPro" id="IPR057727">
    <property type="entry name" value="WCX_dom"/>
</dbReference>
<dbReference type="InterPro" id="IPR043839">
    <property type="entry name" value="PafC_HTH"/>
</dbReference>
<organism evidence="5 6">
    <name type="scientific">Tersicoccus phoenicis</name>
    <dbReference type="NCBI Taxonomy" id="554083"/>
    <lineage>
        <taxon>Bacteria</taxon>
        <taxon>Bacillati</taxon>
        <taxon>Actinomycetota</taxon>
        <taxon>Actinomycetes</taxon>
        <taxon>Micrococcales</taxon>
        <taxon>Micrococcaceae</taxon>
        <taxon>Tersicoccus</taxon>
    </lineage>
</organism>
<feature type="region of interest" description="Disordered" evidence="1">
    <location>
        <begin position="253"/>
        <end position="279"/>
    </location>
</feature>
<dbReference type="RefSeq" id="WP_076702760.1">
    <property type="nucleotide sequence ID" value="NZ_MRDE01000022.1"/>
</dbReference>
<feature type="domain" description="WYL" evidence="2">
    <location>
        <begin position="149"/>
        <end position="214"/>
    </location>
</feature>
<feature type="domain" description="WYL" evidence="2">
    <location>
        <begin position="489"/>
        <end position="556"/>
    </location>
</feature>
<evidence type="ECO:0000259" key="2">
    <source>
        <dbReference type="Pfam" id="PF13280"/>
    </source>
</evidence>
<evidence type="ECO:0000259" key="4">
    <source>
        <dbReference type="Pfam" id="PF25583"/>
    </source>
</evidence>
<feature type="domain" description="WCX" evidence="4">
    <location>
        <begin position="244"/>
        <end position="323"/>
    </location>
</feature>
<evidence type="ECO:0000259" key="3">
    <source>
        <dbReference type="Pfam" id="PF19187"/>
    </source>
</evidence>
<dbReference type="PANTHER" id="PTHR34580:SF3">
    <property type="entry name" value="PROTEIN PAFB"/>
    <property type="match status" value="1"/>
</dbReference>
<dbReference type="InterPro" id="IPR026881">
    <property type="entry name" value="WYL_dom"/>
</dbReference>
<dbReference type="STRING" id="554083.BKD30_04780"/>
<evidence type="ECO:0008006" key="7">
    <source>
        <dbReference type="Google" id="ProtNLM"/>
    </source>
</evidence>
<dbReference type="PROSITE" id="PS52050">
    <property type="entry name" value="WYL"/>
    <property type="match status" value="2"/>
</dbReference>
<gene>
    <name evidence="5" type="ORF">BKD30_04780</name>
</gene>